<protein>
    <recommendedName>
        <fullName evidence="4">QueT transporter family protein</fullName>
    </recommendedName>
</protein>
<keyword evidence="1" id="KW-0812">Transmembrane</keyword>
<evidence type="ECO:0000313" key="2">
    <source>
        <dbReference type="EMBL" id="OLA36311.1"/>
    </source>
</evidence>
<dbReference type="Pfam" id="PF06177">
    <property type="entry name" value="QueT"/>
    <property type="match status" value="1"/>
</dbReference>
<dbReference type="RefSeq" id="WP_298879977.1">
    <property type="nucleotide sequence ID" value="NZ_CATZZF010000083.1"/>
</dbReference>
<comment type="caution">
    <text evidence="2">The sequence shown here is derived from an EMBL/GenBank/DDBJ whole genome shotgun (WGS) entry which is preliminary data.</text>
</comment>
<gene>
    <name evidence="2" type="ORF">BHW43_10090</name>
</gene>
<organism evidence="2 3">
    <name type="scientific">Phascolarctobacterium succinatutens</name>
    <dbReference type="NCBI Taxonomy" id="626940"/>
    <lineage>
        <taxon>Bacteria</taxon>
        <taxon>Bacillati</taxon>
        <taxon>Bacillota</taxon>
        <taxon>Negativicutes</taxon>
        <taxon>Acidaminococcales</taxon>
        <taxon>Acidaminococcaceae</taxon>
        <taxon>Phascolarctobacterium</taxon>
    </lineage>
</organism>
<keyword evidence="1" id="KW-0472">Membrane</keyword>
<dbReference type="EMBL" id="MNTG01000046">
    <property type="protein sequence ID" value="OLA36311.1"/>
    <property type="molecule type" value="Genomic_DNA"/>
</dbReference>
<dbReference type="InterPro" id="IPR010387">
    <property type="entry name" value="QueT"/>
</dbReference>
<feature type="transmembrane region" description="Helical" evidence="1">
    <location>
        <begin position="124"/>
        <end position="151"/>
    </location>
</feature>
<feature type="transmembrane region" description="Helical" evidence="1">
    <location>
        <begin position="99"/>
        <end position="118"/>
    </location>
</feature>
<feature type="transmembrane region" description="Helical" evidence="1">
    <location>
        <begin position="6"/>
        <end position="26"/>
    </location>
</feature>
<feature type="transmembrane region" description="Helical" evidence="1">
    <location>
        <begin position="38"/>
        <end position="58"/>
    </location>
</feature>
<accession>A0A1Q6R1R4</accession>
<dbReference type="STRING" id="626940.BHW43_10090"/>
<reference evidence="2 3" key="1">
    <citation type="journal article" date="2016" name="Nat. Biotechnol.">
        <title>Measurement of bacterial replication rates in microbial communities.</title>
        <authorList>
            <person name="Brown C.T."/>
            <person name="Olm M.R."/>
            <person name="Thomas B.C."/>
            <person name="Banfield J.F."/>
        </authorList>
    </citation>
    <scope>NUCLEOTIDE SEQUENCE [LARGE SCALE GENOMIC DNA]</scope>
    <source>
        <strain evidence="2">46_33</strain>
    </source>
</reference>
<sequence>MKSLSNQKLVFSALCIALYIVVMMCTQSFAFGQYQIRIATALYGLSAIFPFLILPFGLANVVSNTVMGGLGLPDIIGGFIVGIVTTGIIVLAKRRGCGNWIIWAAVTFVPGLGVPVWLSVLLDIPYLVLASSLLIGQCICGIASVMLVTALERVGAGKLFAFDGGKQ</sequence>
<dbReference type="Proteomes" id="UP000186777">
    <property type="component" value="Unassembled WGS sequence"/>
</dbReference>
<proteinExistence type="predicted"/>
<name>A0A1Q6R1R4_9FIRM</name>
<dbReference type="AlphaFoldDB" id="A0A1Q6R1R4"/>
<keyword evidence="1" id="KW-1133">Transmembrane helix</keyword>
<evidence type="ECO:0000313" key="3">
    <source>
        <dbReference type="Proteomes" id="UP000186777"/>
    </source>
</evidence>
<evidence type="ECO:0000256" key="1">
    <source>
        <dbReference type="SAM" id="Phobius"/>
    </source>
</evidence>
<feature type="transmembrane region" description="Helical" evidence="1">
    <location>
        <begin position="70"/>
        <end position="92"/>
    </location>
</feature>
<evidence type="ECO:0008006" key="4">
    <source>
        <dbReference type="Google" id="ProtNLM"/>
    </source>
</evidence>